<protein>
    <submittedName>
        <fullName evidence="6">Multidrug resistance efflux pump</fullName>
    </submittedName>
</protein>
<feature type="coiled-coil region" evidence="3">
    <location>
        <begin position="160"/>
        <end position="194"/>
    </location>
</feature>
<comment type="caution">
    <text evidence="6">The sequence shown here is derived from an EMBL/GenBank/DDBJ whole genome shotgun (WGS) entry which is preliminary data.</text>
</comment>
<dbReference type="Gene3D" id="2.40.30.170">
    <property type="match status" value="1"/>
</dbReference>
<reference evidence="6 7" key="1">
    <citation type="submission" date="2019-03" db="EMBL/GenBank/DDBJ databases">
        <title>Genomic Encyclopedia of Type Strains, Phase IV (KMG-IV): sequencing the most valuable type-strain genomes for metagenomic binning, comparative biology and taxonomic classification.</title>
        <authorList>
            <person name="Goeker M."/>
        </authorList>
    </citation>
    <scope>NUCLEOTIDE SEQUENCE [LARGE SCALE GENOMIC DNA]</scope>
    <source>
        <strain evidence="6 7">DSM 25488</strain>
    </source>
</reference>
<dbReference type="AlphaFoldDB" id="A0A4V6PY01"/>
<feature type="domain" description="YknX-like beta-barrel" evidence="5">
    <location>
        <begin position="235"/>
        <end position="312"/>
    </location>
</feature>
<dbReference type="Pfam" id="PF25990">
    <property type="entry name" value="Beta-barrel_YknX"/>
    <property type="match status" value="1"/>
</dbReference>
<evidence type="ECO:0000313" key="7">
    <source>
        <dbReference type="Proteomes" id="UP000295724"/>
    </source>
</evidence>
<accession>A0A4V6PY01</accession>
<proteinExistence type="predicted"/>
<dbReference type="PANTHER" id="PTHR32347">
    <property type="entry name" value="EFFLUX SYSTEM COMPONENT YKNX-RELATED"/>
    <property type="match status" value="1"/>
</dbReference>
<feature type="chain" id="PRO_5020487494" evidence="4">
    <location>
        <begin position="20"/>
        <end position="317"/>
    </location>
</feature>
<dbReference type="GO" id="GO:0030313">
    <property type="term" value="C:cell envelope"/>
    <property type="evidence" value="ECO:0007669"/>
    <property type="project" value="UniProtKB-SubCell"/>
</dbReference>
<gene>
    <name evidence="6" type="ORF">C8D91_0688</name>
</gene>
<sequence>MKPLLIMLLLFSIHNKTHAADFAANGELKAVETDSYSPPKVRRIWQYTIAFMAPDGSQVNPGQPVLMFKTDQLKERLMDRQGELNVKKSELKNTEVGKVETLQNKDLAIEEKKMLLDKAQRKAELPSSVIAQNEYQENQLNYELAKLEYQHAIDDRRLNEERLKTEIQILDANIAKLTAEVEELNNSIKSMRIMSKRKGIVMHQTDHNNNKFAIGDSVWGGARVTEVADLDQIIAKLEIKENDMSRVAEGQKVKFVLDAYPDLEFNGVIESLSKVVRTKSKNQPSKILDAEVSIDDLNLDIMRPGMSIKATILAEAS</sequence>
<dbReference type="PANTHER" id="PTHR32347:SF14">
    <property type="entry name" value="EFFLUX SYSTEM COMPONENT YKNX-RELATED"/>
    <property type="match status" value="1"/>
</dbReference>
<feature type="signal peptide" evidence="4">
    <location>
        <begin position="1"/>
        <end position="19"/>
    </location>
</feature>
<dbReference type="RefSeq" id="WP_099017567.1">
    <property type="nucleotide sequence ID" value="NZ_NIHB01000001.1"/>
</dbReference>
<evidence type="ECO:0000259" key="5">
    <source>
        <dbReference type="Pfam" id="PF25990"/>
    </source>
</evidence>
<dbReference type="Proteomes" id="UP000295724">
    <property type="component" value="Unassembled WGS sequence"/>
</dbReference>
<comment type="subcellular location">
    <subcellularLocation>
        <location evidence="1">Cell envelope</location>
    </subcellularLocation>
</comment>
<dbReference type="EMBL" id="SNZB01000001">
    <property type="protein sequence ID" value="TDR23821.1"/>
    <property type="molecule type" value="Genomic_DNA"/>
</dbReference>
<name>A0A4V6PY01_9GAMM</name>
<keyword evidence="2 3" id="KW-0175">Coiled coil</keyword>
<evidence type="ECO:0000256" key="1">
    <source>
        <dbReference type="ARBA" id="ARBA00004196"/>
    </source>
</evidence>
<organism evidence="6 7">
    <name type="scientific">Marinicella litoralis</name>
    <dbReference type="NCBI Taxonomy" id="644220"/>
    <lineage>
        <taxon>Bacteria</taxon>
        <taxon>Pseudomonadati</taxon>
        <taxon>Pseudomonadota</taxon>
        <taxon>Gammaproteobacteria</taxon>
        <taxon>Lysobacterales</taxon>
        <taxon>Marinicellaceae</taxon>
        <taxon>Marinicella</taxon>
    </lineage>
</organism>
<dbReference type="OrthoDB" id="9811754at2"/>
<evidence type="ECO:0000256" key="3">
    <source>
        <dbReference type="SAM" id="Coils"/>
    </source>
</evidence>
<dbReference type="InterPro" id="IPR050465">
    <property type="entry name" value="UPF0194_transport"/>
</dbReference>
<dbReference type="InterPro" id="IPR058636">
    <property type="entry name" value="Beta-barrel_YknX"/>
</dbReference>
<evidence type="ECO:0000256" key="4">
    <source>
        <dbReference type="SAM" id="SignalP"/>
    </source>
</evidence>
<evidence type="ECO:0000256" key="2">
    <source>
        <dbReference type="ARBA" id="ARBA00023054"/>
    </source>
</evidence>
<keyword evidence="7" id="KW-1185">Reference proteome</keyword>
<keyword evidence="4" id="KW-0732">Signal</keyword>
<evidence type="ECO:0000313" key="6">
    <source>
        <dbReference type="EMBL" id="TDR23821.1"/>
    </source>
</evidence>